<reference evidence="1 2" key="1">
    <citation type="submission" date="2020-03" db="EMBL/GenBank/DDBJ databases">
        <title>Genomic Encyclopedia of Type Strains, Phase IV (KMG-IV): sequencing the most valuable type-strain genomes for metagenomic binning, comparative biology and taxonomic classification.</title>
        <authorList>
            <person name="Goeker M."/>
        </authorList>
    </citation>
    <scope>NUCLEOTIDE SEQUENCE [LARGE SCALE GENOMIC DNA]</scope>
    <source>
        <strain evidence="1 2">DSM 27651</strain>
    </source>
</reference>
<gene>
    <name evidence="1" type="ORF">GGR88_000179</name>
</gene>
<accession>A0ABX0XIZ3</accession>
<name>A0ABX0XIZ3_9SPHN</name>
<protein>
    <submittedName>
        <fullName evidence="1">Uncharacterized protein</fullName>
    </submittedName>
</protein>
<organism evidence="1 2">
    <name type="scientific">Sphingomonas jejuensis</name>
    <dbReference type="NCBI Taxonomy" id="904715"/>
    <lineage>
        <taxon>Bacteria</taxon>
        <taxon>Pseudomonadati</taxon>
        <taxon>Pseudomonadota</taxon>
        <taxon>Alphaproteobacteria</taxon>
        <taxon>Sphingomonadales</taxon>
        <taxon>Sphingomonadaceae</taxon>
        <taxon>Sphingomonas</taxon>
    </lineage>
</organism>
<dbReference type="RefSeq" id="WP_167952082.1">
    <property type="nucleotide sequence ID" value="NZ_JAATJE010000001.1"/>
</dbReference>
<evidence type="ECO:0000313" key="2">
    <source>
        <dbReference type="Proteomes" id="UP000734218"/>
    </source>
</evidence>
<dbReference type="Proteomes" id="UP000734218">
    <property type="component" value="Unassembled WGS sequence"/>
</dbReference>
<comment type="caution">
    <text evidence="1">The sequence shown here is derived from an EMBL/GenBank/DDBJ whole genome shotgun (WGS) entry which is preliminary data.</text>
</comment>
<proteinExistence type="predicted"/>
<dbReference type="EMBL" id="JAATJE010000001">
    <property type="protein sequence ID" value="NJC32705.1"/>
    <property type="molecule type" value="Genomic_DNA"/>
</dbReference>
<sequence length="94" mass="10361">MTTERDHSSPSGDYDRGRRDGLRLALAILAAEEAKWAALLGESASGRTNMVRGARHKALQVAQRRIETMLNRMTPKKSRMIDPELASALEEAGL</sequence>
<evidence type="ECO:0000313" key="1">
    <source>
        <dbReference type="EMBL" id="NJC32705.1"/>
    </source>
</evidence>
<keyword evidence="2" id="KW-1185">Reference proteome</keyword>